<accession>A0A1V6S1R5</accession>
<gene>
    <name evidence="1" type="ORF">PENVUL_c012G06924</name>
</gene>
<proteinExistence type="predicted"/>
<sequence>MVPKRVILRLQESNFPRMSYSDIVECVKCFLAYSGRLPEETEQGWHFWHLQPPSPVTPQANPRFHIIIDINRMEHSGPLDEQFPHEIYRVSRVENEIKQEHDNFLRKLRHFSDDFYPWGEEKRRAVSGSSA</sequence>
<comment type="caution">
    <text evidence="1">The sequence shown here is derived from an EMBL/GenBank/DDBJ whole genome shotgun (WGS) entry which is preliminary data.</text>
</comment>
<protein>
    <submittedName>
        <fullName evidence="1">Uncharacterized protein</fullName>
    </submittedName>
</protein>
<dbReference type="AlphaFoldDB" id="A0A1V6S1R5"/>
<dbReference type="Proteomes" id="UP000191518">
    <property type="component" value="Unassembled WGS sequence"/>
</dbReference>
<keyword evidence="2" id="KW-1185">Reference proteome</keyword>
<evidence type="ECO:0000313" key="2">
    <source>
        <dbReference type="Proteomes" id="UP000191518"/>
    </source>
</evidence>
<organism evidence="1 2">
    <name type="scientific">Penicillium vulpinum</name>
    <dbReference type="NCBI Taxonomy" id="29845"/>
    <lineage>
        <taxon>Eukaryota</taxon>
        <taxon>Fungi</taxon>
        <taxon>Dikarya</taxon>
        <taxon>Ascomycota</taxon>
        <taxon>Pezizomycotina</taxon>
        <taxon>Eurotiomycetes</taxon>
        <taxon>Eurotiomycetidae</taxon>
        <taxon>Eurotiales</taxon>
        <taxon>Aspergillaceae</taxon>
        <taxon>Penicillium</taxon>
    </lineage>
</organism>
<evidence type="ECO:0000313" key="1">
    <source>
        <dbReference type="EMBL" id="OQE07796.1"/>
    </source>
</evidence>
<name>A0A1V6S1R5_9EURO</name>
<reference evidence="2" key="1">
    <citation type="journal article" date="2017" name="Nat. Microbiol.">
        <title>Global analysis of biosynthetic gene clusters reveals vast potential of secondary metabolite production in Penicillium species.</title>
        <authorList>
            <person name="Nielsen J.C."/>
            <person name="Grijseels S."/>
            <person name="Prigent S."/>
            <person name="Ji B."/>
            <person name="Dainat J."/>
            <person name="Nielsen K.F."/>
            <person name="Frisvad J.C."/>
            <person name="Workman M."/>
            <person name="Nielsen J."/>
        </authorList>
    </citation>
    <scope>NUCLEOTIDE SEQUENCE [LARGE SCALE GENOMIC DNA]</scope>
    <source>
        <strain evidence="2">IBT 29486</strain>
    </source>
</reference>
<dbReference type="EMBL" id="MDYP01000012">
    <property type="protein sequence ID" value="OQE07796.1"/>
    <property type="molecule type" value="Genomic_DNA"/>
</dbReference>